<dbReference type="InterPro" id="IPR013083">
    <property type="entry name" value="Znf_RING/FYVE/PHD"/>
</dbReference>
<dbReference type="InterPro" id="IPR011011">
    <property type="entry name" value="Znf_FYVE_PHD"/>
</dbReference>
<accession>A0A8R1VZW9</accession>
<dbReference type="Gene3D" id="1.20.5.730">
    <property type="entry name" value="Single helix bin"/>
    <property type="match status" value="1"/>
</dbReference>
<feature type="domain" description="FYVE-type" evidence="6">
    <location>
        <begin position="563"/>
        <end position="622"/>
    </location>
</feature>
<dbReference type="InterPro" id="IPR017455">
    <property type="entry name" value="Znf_FYVE-rel"/>
</dbReference>
<evidence type="ECO:0000313" key="7">
    <source>
        <dbReference type="EnsemblMetazoa" id="XP_001942655.2"/>
    </source>
</evidence>
<dbReference type="InterPro" id="IPR003914">
    <property type="entry name" value="Rabaptin"/>
</dbReference>
<dbReference type="InterPro" id="IPR015390">
    <property type="entry name" value="Rabaptin_Rab5-bd_dom"/>
</dbReference>
<dbReference type="RefSeq" id="XP_001942655.2">
    <property type="nucleotide sequence ID" value="XM_001942620.4"/>
</dbReference>
<evidence type="ECO:0000256" key="4">
    <source>
        <dbReference type="PROSITE-ProRule" id="PRU00091"/>
    </source>
</evidence>
<keyword evidence="1" id="KW-0479">Metal-binding</keyword>
<dbReference type="GeneID" id="100165445"/>
<feature type="coiled-coil region" evidence="5">
    <location>
        <begin position="24"/>
        <end position="89"/>
    </location>
</feature>
<reference evidence="8" key="1">
    <citation type="submission" date="2010-06" db="EMBL/GenBank/DDBJ databases">
        <authorList>
            <person name="Jiang H."/>
            <person name="Abraham K."/>
            <person name="Ali S."/>
            <person name="Alsbrooks S.L."/>
            <person name="Anim B.N."/>
            <person name="Anosike U.S."/>
            <person name="Attaway T."/>
            <person name="Bandaranaike D.P."/>
            <person name="Battles P.K."/>
            <person name="Bell S.N."/>
            <person name="Bell A.V."/>
            <person name="Beltran B."/>
            <person name="Bickham C."/>
            <person name="Bustamante Y."/>
            <person name="Caleb T."/>
            <person name="Canada A."/>
            <person name="Cardenas V."/>
            <person name="Carter K."/>
            <person name="Chacko J."/>
            <person name="Chandrabose M.N."/>
            <person name="Chavez D."/>
            <person name="Chavez A."/>
            <person name="Chen L."/>
            <person name="Chu H.-S."/>
            <person name="Claassen K.J."/>
            <person name="Cockrell R."/>
            <person name="Collins M."/>
            <person name="Cooper J.A."/>
            <person name="Cree A."/>
            <person name="Curry S.M."/>
            <person name="Da Y."/>
            <person name="Dao M.D."/>
            <person name="Das B."/>
            <person name="Davila M.-L."/>
            <person name="Davy-Carroll L."/>
            <person name="Denson S."/>
            <person name="Dinh H."/>
            <person name="Ebong V.E."/>
            <person name="Edwards J.R."/>
            <person name="Egan A."/>
            <person name="El-Daye J."/>
            <person name="Escobedo L."/>
            <person name="Fernandez S."/>
            <person name="Fernando P.R."/>
            <person name="Flagg N."/>
            <person name="Forbes L.D."/>
            <person name="Fowler R.G."/>
            <person name="Fu Q."/>
            <person name="Gabisi R.A."/>
            <person name="Ganer J."/>
            <person name="Garbino Pronczuk A."/>
            <person name="Garcia R.M."/>
            <person name="Garner T."/>
            <person name="Garrett T.E."/>
            <person name="Gonzalez D.A."/>
            <person name="Hamid H."/>
            <person name="Hawkins E.S."/>
            <person name="Hirani K."/>
            <person name="Hogues M.E."/>
            <person name="Hollins B."/>
            <person name="Hsiao C.-H."/>
            <person name="Jabil R."/>
            <person name="James M.L."/>
            <person name="Jhangiani S.N."/>
            <person name="Johnson B."/>
            <person name="Johnson Q."/>
            <person name="Joshi V."/>
            <person name="Kalu J.B."/>
            <person name="Kam C."/>
            <person name="Kashfia A."/>
            <person name="Keebler J."/>
            <person name="Kisamo H."/>
            <person name="Kovar C.L."/>
            <person name="Lago L.A."/>
            <person name="Lai C.-Y."/>
            <person name="Laidlaw J."/>
            <person name="Lara F."/>
            <person name="Le T.-K."/>
            <person name="Lee S.L."/>
            <person name="Legall F.H."/>
            <person name="Lemon S.J."/>
            <person name="Lewis L.R."/>
            <person name="Li B."/>
            <person name="Liu Y."/>
            <person name="Liu Y.-S."/>
            <person name="Lopez J."/>
            <person name="Lozado R.J."/>
            <person name="Lu J."/>
            <person name="Madu R.C."/>
            <person name="Maheshwari M."/>
            <person name="Maheshwari R."/>
            <person name="Malloy K."/>
            <person name="Martinez E."/>
            <person name="Mathew T."/>
            <person name="Mercado I.C."/>
            <person name="Mercado C."/>
            <person name="Meyer B."/>
            <person name="Montgomery K."/>
            <person name="Morgan M.B."/>
            <person name="Munidasa M."/>
            <person name="Nazareth L.V."/>
            <person name="Nelson J."/>
            <person name="Ng B.M."/>
            <person name="Nguyen N.B."/>
            <person name="Nguyen P.Q."/>
            <person name="Nguyen T."/>
            <person name="Obregon M."/>
            <person name="Okwuonu G.O."/>
            <person name="Onwere C.G."/>
            <person name="Orozco G."/>
            <person name="Parra A."/>
            <person name="Patel S."/>
            <person name="Patil S."/>
            <person name="Perez A."/>
            <person name="Perez Y."/>
            <person name="Pham C."/>
            <person name="Primus E.L."/>
            <person name="Pu L.-L."/>
            <person name="Puazo M."/>
            <person name="Qin X."/>
            <person name="Quiroz J.B."/>
            <person name="Reese J."/>
            <person name="Richards S."/>
            <person name="Rives C.M."/>
            <person name="Robberts R."/>
            <person name="Ruiz S.J."/>
            <person name="Ruiz M.J."/>
            <person name="Santibanez J."/>
            <person name="Schneider B.W."/>
            <person name="Sisson I."/>
            <person name="Smith M."/>
            <person name="Sodergren E."/>
            <person name="Song X.-Z."/>
            <person name="Song B.B."/>
            <person name="Summersgill H."/>
            <person name="Thelus R."/>
            <person name="Thornton R.D."/>
            <person name="Trejos Z.Y."/>
            <person name="Usmani K."/>
            <person name="Vattathil S."/>
            <person name="Villasana D."/>
            <person name="Walker D.L."/>
            <person name="Wang S."/>
            <person name="Wang K."/>
            <person name="White C.S."/>
            <person name="Williams A.C."/>
            <person name="Williamson J."/>
            <person name="Wilson K."/>
            <person name="Woghiren I.O."/>
            <person name="Woodworth J.R."/>
            <person name="Worley K.C."/>
            <person name="Wright R.A."/>
            <person name="Wu W."/>
            <person name="Young L."/>
            <person name="Zhang L."/>
            <person name="Zhang J."/>
            <person name="Zhu Y."/>
            <person name="Muzny D.M."/>
            <person name="Weinstock G."/>
            <person name="Gibbs R.A."/>
        </authorList>
    </citation>
    <scope>NUCLEOTIDE SEQUENCE [LARGE SCALE GENOMIC DNA]</scope>
    <source>
        <strain evidence="8">LSR1</strain>
    </source>
</reference>
<dbReference type="Pfam" id="PF09311">
    <property type="entry name" value="Rab5-bind"/>
    <property type="match status" value="1"/>
</dbReference>
<evidence type="ECO:0000313" key="8">
    <source>
        <dbReference type="Proteomes" id="UP000007819"/>
    </source>
</evidence>
<keyword evidence="5" id="KW-0175">Coiled coil</keyword>
<dbReference type="SUPFAM" id="SSF103652">
    <property type="entry name" value="G protein-binding domain"/>
    <property type="match status" value="1"/>
</dbReference>
<dbReference type="CDD" id="cd15739">
    <property type="entry name" value="FYVE_RABE_unchar"/>
    <property type="match status" value="1"/>
</dbReference>
<feature type="coiled-coil region" evidence="5">
    <location>
        <begin position="281"/>
        <end position="343"/>
    </location>
</feature>
<proteinExistence type="predicted"/>
<organism evidence="7 8">
    <name type="scientific">Acyrthosiphon pisum</name>
    <name type="common">Pea aphid</name>
    <dbReference type="NCBI Taxonomy" id="7029"/>
    <lineage>
        <taxon>Eukaryota</taxon>
        <taxon>Metazoa</taxon>
        <taxon>Ecdysozoa</taxon>
        <taxon>Arthropoda</taxon>
        <taxon>Hexapoda</taxon>
        <taxon>Insecta</taxon>
        <taxon>Pterygota</taxon>
        <taxon>Neoptera</taxon>
        <taxon>Paraneoptera</taxon>
        <taxon>Hemiptera</taxon>
        <taxon>Sternorrhyncha</taxon>
        <taxon>Aphidomorpha</taxon>
        <taxon>Aphidoidea</taxon>
        <taxon>Aphididae</taxon>
        <taxon>Macrosiphini</taxon>
        <taxon>Acyrthosiphon</taxon>
    </lineage>
</organism>
<dbReference type="SUPFAM" id="SSF57903">
    <property type="entry name" value="FYVE/PHD zinc finger"/>
    <property type="match status" value="1"/>
</dbReference>
<keyword evidence="8" id="KW-1185">Reference proteome</keyword>
<evidence type="ECO:0000256" key="1">
    <source>
        <dbReference type="ARBA" id="ARBA00022723"/>
    </source>
</evidence>
<keyword evidence="2 4" id="KW-0863">Zinc-finger</keyword>
<dbReference type="PROSITE" id="PS50178">
    <property type="entry name" value="ZF_FYVE"/>
    <property type="match status" value="1"/>
</dbReference>
<dbReference type="Gene3D" id="3.30.40.10">
    <property type="entry name" value="Zinc/RING finger domain, C3HC4 (zinc finger)"/>
    <property type="match status" value="1"/>
</dbReference>
<dbReference type="AlphaFoldDB" id="A0A8R1VZW9"/>
<keyword evidence="3" id="KW-0862">Zinc</keyword>
<evidence type="ECO:0000256" key="2">
    <source>
        <dbReference type="ARBA" id="ARBA00022771"/>
    </source>
</evidence>
<feature type="coiled-coil region" evidence="5">
    <location>
        <begin position="369"/>
        <end position="403"/>
    </location>
</feature>
<name>A0A8R1VZW9_ACYPI</name>
<dbReference type="PANTHER" id="PTHR31179:SF7">
    <property type="entry name" value="FYVE-TYPE DOMAIN-CONTAINING PROTEIN"/>
    <property type="match status" value="1"/>
</dbReference>
<dbReference type="Proteomes" id="UP000007819">
    <property type="component" value="Chromosome A1"/>
</dbReference>
<dbReference type="GO" id="GO:0005096">
    <property type="term" value="F:GTPase activator activity"/>
    <property type="evidence" value="ECO:0007669"/>
    <property type="project" value="InterPro"/>
</dbReference>
<sequence>MENDVRHELQPTVDDDNNCGPLTLDLLLKQIDELKLEKKEFGLQRAKMKGFILQKEEELKRMSTLSAELKRLQDELDESQSQHTVTKLEMEGRFEEQTRKYNEEISSLHKVVAETLEESRRRENETKIYKTMNEKLENELKNCRNQMLIGQQGNNILSESTQQQIRNVPGTVLSAIARKMTNLASSTESDDYRKSQDDEDNVYKALVDPLKEEVEALKEKIREMDTDISYYKTKLNESKDNVVEKLTACNSQEESSNSSATGDFVSQNTSIDNNMAKCEQCSLYKVRIEEMQERINETDKRLLSMDKLKDEHDKETIYRKEMEEKWNEKLDEHKNKVQELKSFSDQSHEVLSDLKLQYEQTVIDFQKEIKLCTENGAKMKQRILNLEEENHNLKEKHMKFSVQLQNEEINLPSSVAELQEYLLKRNEELISMSIVKESIEEEFNRIKNSTAISESQIQGLNSTVIMLEKQLLEERSRFSEEIKNTNRCEKELTSCRTQLDSVTKRKTELETMVLEQRNKIVALQSDLTNSEEVQRDFVRLSQSLQQELERIRESGTLVRWEHEEDIIDCRDCGAVFSDPKIQKDHCRHCGRIFCPSCLSRTVKSGPNMRDSHVCRVCHTLLVRDSAPYFSTEPPHQPN</sequence>
<dbReference type="KEGG" id="api:100165445"/>
<evidence type="ECO:0000259" key="6">
    <source>
        <dbReference type="PROSITE" id="PS50178"/>
    </source>
</evidence>
<dbReference type="SMART" id="SM00064">
    <property type="entry name" value="FYVE"/>
    <property type="match status" value="1"/>
</dbReference>
<dbReference type="InterPro" id="IPR000306">
    <property type="entry name" value="Znf_FYVE"/>
</dbReference>
<evidence type="ECO:0000256" key="3">
    <source>
        <dbReference type="ARBA" id="ARBA00022833"/>
    </source>
</evidence>
<dbReference type="GO" id="GO:0008270">
    <property type="term" value="F:zinc ion binding"/>
    <property type="evidence" value="ECO:0007669"/>
    <property type="project" value="UniProtKB-KW"/>
</dbReference>
<dbReference type="OrthoDB" id="79940at2759"/>
<dbReference type="EnsemblMetazoa" id="XM_001942620.5">
    <property type="protein sequence ID" value="XP_001942655.2"/>
    <property type="gene ID" value="LOC100165445"/>
</dbReference>
<evidence type="ECO:0000256" key="5">
    <source>
        <dbReference type="SAM" id="Coils"/>
    </source>
</evidence>
<dbReference type="Pfam" id="PF01363">
    <property type="entry name" value="FYVE"/>
    <property type="match status" value="1"/>
</dbReference>
<reference evidence="7" key="2">
    <citation type="submission" date="2022-06" db="UniProtKB">
        <authorList>
            <consortium name="EnsemblMetazoa"/>
        </authorList>
    </citation>
    <scope>IDENTIFICATION</scope>
</reference>
<dbReference type="GO" id="GO:0006897">
    <property type="term" value="P:endocytosis"/>
    <property type="evidence" value="ECO:0007669"/>
    <property type="project" value="InterPro"/>
</dbReference>
<protein>
    <recommendedName>
        <fullName evidence="6">FYVE-type domain-containing protein</fullName>
    </recommendedName>
</protein>
<dbReference type="PANTHER" id="PTHR31179">
    <property type="entry name" value="RAB GTPASE-BINDING EFFECTOR PROTEIN"/>
    <property type="match status" value="1"/>
</dbReference>